<dbReference type="CDD" id="cd06223">
    <property type="entry name" value="PRTases_typeI"/>
    <property type="match status" value="1"/>
</dbReference>
<comment type="caution">
    <text evidence="2">The sequence shown here is derived from an EMBL/GenBank/DDBJ whole genome shotgun (WGS) entry which is preliminary data.</text>
</comment>
<name>A0A1F7UKP4_9BACT</name>
<dbReference type="Gene3D" id="3.40.50.2020">
    <property type="match status" value="1"/>
</dbReference>
<dbReference type="Gene3D" id="3.30.1310.20">
    <property type="entry name" value="PRTase-like"/>
    <property type="match status" value="1"/>
</dbReference>
<proteinExistence type="predicted"/>
<organism evidence="2 3">
    <name type="scientific">Candidatus Uhrbacteria bacterium RIFCSPHIGHO2_12_FULL_57_11</name>
    <dbReference type="NCBI Taxonomy" id="1802398"/>
    <lineage>
        <taxon>Bacteria</taxon>
        <taxon>Candidatus Uhriibacteriota</taxon>
    </lineage>
</organism>
<protein>
    <recommendedName>
        <fullName evidence="1">Phosphoribosyltransferase domain-containing protein</fullName>
    </recommendedName>
</protein>
<sequence>MVFRDRQDAGQKLAQALTKFKGDKTAVLLALPRGGVAVAAEIARQLKLPLDLVVPRKIGAPSNPEYAIGAITETGEGIMNETEVASVDRLWLKREMAKEKKEAGRRLAVYRGKRPPLDLAGKTVILVDDGVATGFTMRAAIASVRARKPKKIVVAVPHGAGDSIALLNKEADEVVVLETPVFYGAVGAFYESFPQVEDDEVTTIMKEFET</sequence>
<dbReference type="EMBL" id="MGEG01000026">
    <property type="protein sequence ID" value="OGL78860.1"/>
    <property type="molecule type" value="Genomic_DNA"/>
</dbReference>
<gene>
    <name evidence="2" type="ORF">A3F28_03335</name>
</gene>
<feature type="domain" description="Phosphoribosyltransferase" evidence="1">
    <location>
        <begin position="13"/>
        <end position="177"/>
    </location>
</feature>
<dbReference type="InterPro" id="IPR000836">
    <property type="entry name" value="PRTase_dom"/>
</dbReference>
<evidence type="ECO:0000313" key="3">
    <source>
        <dbReference type="Proteomes" id="UP000176598"/>
    </source>
</evidence>
<dbReference type="InterPro" id="IPR029057">
    <property type="entry name" value="PRTase-like"/>
</dbReference>
<dbReference type="SUPFAM" id="SSF53271">
    <property type="entry name" value="PRTase-like"/>
    <property type="match status" value="1"/>
</dbReference>
<dbReference type="Proteomes" id="UP000176598">
    <property type="component" value="Unassembled WGS sequence"/>
</dbReference>
<dbReference type="AlphaFoldDB" id="A0A1F7UKP4"/>
<evidence type="ECO:0000259" key="1">
    <source>
        <dbReference type="Pfam" id="PF00156"/>
    </source>
</evidence>
<dbReference type="Pfam" id="PF00156">
    <property type="entry name" value="Pribosyltran"/>
    <property type="match status" value="1"/>
</dbReference>
<accession>A0A1F7UKP4</accession>
<reference evidence="2 3" key="1">
    <citation type="journal article" date="2016" name="Nat. Commun.">
        <title>Thousands of microbial genomes shed light on interconnected biogeochemical processes in an aquifer system.</title>
        <authorList>
            <person name="Anantharaman K."/>
            <person name="Brown C.T."/>
            <person name="Hug L.A."/>
            <person name="Sharon I."/>
            <person name="Castelle C.J."/>
            <person name="Probst A.J."/>
            <person name="Thomas B.C."/>
            <person name="Singh A."/>
            <person name="Wilkins M.J."/>
            <person name="Karaoz U."/>
            <person name="Brodie E.L."/>
            <person name="Williams K.H."/>
            <person name="Hubbard S.S."/>
            <person name="Banfield J.F."/>
        </authorList>
    </citation>
    <scope>NUCLEOTIDE SEQUENCE [LARGE SCALE GENOMIC DNA]</scope>
</reference>
<evidence type="ECO:0000313" key="2">
    <source>
        <dbReference type="EMBL" id="OGL78860.1"/>
    </source>
</evidence>